<evidence type="ECO:0000313" key="2">
    <source>
        <dbReference type="EMBL" id="KAK2854326.1"/>
    </source>
</evidence>
<sequence>MTHVSSRVTSGGLDTDPEHVDLTQLGVIQLQGSVLTQGNQFRSVVILNLGTTSLSAHRRAVNAPLETSETSPRNPSQRRTEDTSRFQQLNLCLLGPTLSPCEPAVCPVTWVGPNQPPSLHVLRPQSLISCRVLFLPHKLPPVVPLTFPRPNLTNPNHYTTNPELFLLTMTQRSAGQKLTHFAPTCRSAHVPRRFRFPPHLKTQLETGKTLPVGAGGHGDPRPGLRGNRCEDVKLGWWIVIQTLIEARGADDAVTVLLFCATSAWKHVHARAGDAAIARVE</sequence>
<name>A0AA88SWI6_CHASR</name>
<feature type="region of interest" description="Disordered" evidence="1">
    <location>
        <begin position="60"/>
        <end position="83"/>
    </location>
</feature>
<dbReference type="EMBL" id="JAUPFM010000004">
    <property type="protein sequence ID" value="KAK2854326.1"/>
    <property type="molecule type" value="Genomic_DNA"/>
</dbReference>
<gene>
    <name evidence="2" type="ORF">Q5P01_006987</name>
</gene>
<dbReference type="AlphaFoldDB" id="A0AA88SWI6"/>
<keyword evidence="3" id="KW-1185">Reference proteome</keyword>
<protein>
    <submittedName>
        <fullName evidence="2">Uncharacterized protein</fullName>
    </submittedName>
</protein>
<evidence type="ECO:0000256" key="1">
    <source>
        <dbReference type="SAM" id="MobiDB-lite"/>
    </source>
</evidence>
<comment type="caution">
    <text evidence="2">The sequence shown here is derived from an EMBL/GenBank/DDBJ whole genome shotgun (WGS) entry which is preliminary data.</text>
</comment>
<organism evidence="2 3">
    <name type="scientific">Channa striata</name>
    <name type="common">Snakehead murrel</name>
    <name type="synonym">Ophicephalus striatus</name>
    <dbReference type="NCBI Taxonomy" id="64152"/>
    <lineage>
        <taxon>Eukaryota</taxon>
        <taxon>Metazoa</taxon>
        <taxon>Chordata</taxon>
        <taxon>Craniata</taxon>
        <taxon>Vertebrata</taxon>
        <taxon>Euteleostomi</taxon>
        <taxon>Actinopterygii</taxon>
        <taxon>Neopterygii</taxon>
        <taxon>Teleostei</taxon>
        <taxon>Neoteleostei</taxon>
        <taxon>Acanthomorphata</taxon>
        <taxon>Anabantaria</taxon>
        <taxon>Anabantiformes</taxon>
        <taxon>Channoidei</taxon>
        <taxon>Channidae</taxon>
        <taxon>Channa</taxon>
    </lineage>
</organism>
<feature type="compositionally biased region" description="Polar residues" evidence="1">
    <location>
        <begin position="65"/>
        <end position="77"/>
    </location>
</feature>
<accession>A0AA88SWI6</accession>
<evidence type="ECO:0000313" key="3">
    <source>
        <dbReference type="Proteomes" id="UP001187415"/>
    </source>
</evidence>
<dbReference type="Proteomes" id="UP001187415">
    <property type="component" value="Unassembled WGS sequence"/>
</dbReference>
<proteinExistence type="predicted"/>
<reference evidence="2" key="1">
    <citation type="submission" date="2023-07" db="EMBL/GenBank/DDBJ databases">
        <title>Chromosome-level Genome Assembly of Striped Snakehead (Channa striata).</title>
        <authorList>
            <person name="Liu H."/>
        </authorList>
    </citation>
    <scope>NUCLEOTIDE SEQUENCE</scope>
    <source>
        <strain evidence="2">Gz</strain>
        <tissue evidence="2">Muscle</tissue>
    </source>
</reference>